<evidence type="ECO:0000256" key="3">
    <source>
        <dbReference type="ARBA" id="ARBA00022527"/>
    </source>
</evidence>
<evidence type="ECO:0000256" key="4">
    <source>
        <dbReference type="ARBA" id="ARBA00022679"/>
    </source>
</evidence>
<feature type="region of interest" description="Disordered" evidence="12">
    <location>
        <begin position="1018"/>
        <end position="1037"/>
    </location>
</feature>
<keyword evidence="3" id="KW-0723">Serine/threonine-protein kinase</keyword>
<evidence type="ECO:0000256" key="9">
    <source>
        <dbReference type="ARBA" id="ARBA00049308"/>
    </source>
</evidence>
<gene>
    <name evidence="14" type="ORF">EG68_08304</name>
</gene>
<keyword evidence="7 11" id="KW-0067">ATP-binding</keyword>
<dbReference type="EMBL" id="JTDE01021731">
    <property type="protein sequence ID" value="KAF7232550.1"/>
    <property type="molecule type" value="Genomic_DNA"/>
</dbReference>
<dbReference type="SUPFAM" id="SSF56112">
    <property type="entry name" value="Protein kinase-like (PK-like)"/>
    <property type="match status" value="1"/>
</dbReference>
<organism evidence="14 15">
    <name type="scientific">Paragonimus skrjabini miyazakii</name>
    <dbReference type="NCBI Taxonomy" id="59628"/>
    <lineage>
        <taxon>Eukaryota</taxon>
        <taxon>Metazoa</taxon>
        <taxon>Spiralia</taxon>
        <taxon>Lophotrochozoa</taxon>
        <taxon>Platyhelminthes</taxon>
        <taxon>Trematoda</taxon>
        <taxon>Digenea</taxon>
        <taxon>Plagiorchiida</taxon>
        <taxon>Troglotremata</taxon>
        <taxon>Troglotrematidae</taxon>
        <taxon>Paragonimus</taxon>
    </lineage>
</organism>
<dbReference type="InterPro" id="IPR008271">
    <property type="entry name" value="Ser/Thr_kinase_AS"/>
</dbReference>
<keyword evidence="5 11" id="KW-0547">Nucleotide-binding</keyword>
<evidence type="ECO:0000259" key="13">
    <source>
        <dbReference type="PROSITE" id="PS50011"/>
    </source>
</evidence>
<dbReference type="SMART" id="SM00220">
    <property type="entry name" value="S_TKc"/>
    <property type="match status" value="1"/>
</dbReference>
<evidence type="ECO:0000256" key="7">
    <source>
        <dbReference type="ARBA" id="ARBA00022840"/>
    </source>
</evidence>
<proteinExistence type="inferred from homology"/>
<comment type="catalytic activity">
    <reaction evidence="10">
        <text>L-tyrosyl-[protein] + ATP = O-phospho-L-tyrosyl-[protein] + ADP + H(+)</text>
        <dbReference type="Rhea" id="RHEA:10596"/>
        <dbReference type="Rhea" id="RHEA-COMP:10136"/>
        <dbReference type="Rhea" id="RHEA-COMP:20101"/>
        <dbReference type="ChEBI" id="CHEBI:15378"/>
        <dbReference type="ChEBI" id="CHEBI:30616"/>
        <dbReference type="ChEBI" id="CHEBI:46858"/>
        <dbReference type="ChEBI" id="CHEBI:61978"/>
        <dbReference type="ChEBI" id="CHEBI:456216"/>
        <dbReference type="EC" id="2.7.12.1"/>
    </reaction>
</comment>
<evidence type="ECO:0000256" key="1">
    <source>
        <dbReference type="ARBA" id="ARBA00008867"/>
    </source>
</evidence>
<feature type="compositionally biased region" description="Low complexity" evidence="12">
    <location>
        <begin position="274"/>
        <end position="285"/>
    </location>
</feature>
<keyword evidence="15" id="KW-1185">Reference proteome</keyword>
<evidence type="ECO:0000256" key="6">
    <source>
        <dbReference type="ARBA" id="ARBA00022777"/>
    </source>
</evidence>
<feature type="domain" description="Protein kinase" evidence="13">
    <location>
        <begin position="1058"/>
        <end position="1382"/>
    </location>
</feature>
<feature type="compositionally biased region" description="Polar residues" evidence="12">
    <location>
        <begin position="688"/>
        <end position="710"/>
    </location>
</feature>
<evidence type="ECO:0000313" key="15">
    <source>
        <dbReference type="Proteomes" id="UP000822476"/>
    </source>
</evidence>
<feature type="binding site" evidence="11">
    <location>
        <position position="1087"/>
    </location>
    <ligand>
        <name>ATP</name>
        <dbReference type="ChEBI" id="CHEBI:30616"/>
    </ligand>
</feature>
<dbReference type="InterPro" id="IPR017441">
    <property type="entry name" value="Protein_kinase_ATP_BS"/>
</dbReference>
<dbReference type="InterPro" id="IPR044131">
    <property type="entry name" value="PKc_DYR1A/1B"/>
</dbReference>
<dbReference type="InterPro" id="IPR011009">
    <property type="entry name" value="Kinase-like_dom_sf"/>
</dbReference>
<comment type="catalytic activity">
    <reaction evidence="9">
        <text>L-threonyl-[protein] + ATP = O-phospho-L-threonyl-[protein] + ADP + H(+)</text>
        <dbReference type="Rhea" id="RHEA:46608"/>
        <dbReference type="Rhea" id="RHEA-COMP:11060"/>
        <dbReference type="Rhea" id="RHEA-COMP:11605"/>
        <dbReference type="ChEBI" id="CHEBI:15378"/>
        <dbReference type="ChEBI" id="CHEBI:30013"/>
        <dbReference type="ChEBI" id="CHEBI:30616"/>
        <dbReference type="ChEBI" id="CHEBI:61977"/>
        <dbReference type="ChEBI" id="CHEBI:456216"/>
        <dbReference type="EC" id="2.7.12.1"/>
    </reaction>
</comment>
<dbReference type="Gene3D" id="3.30.200.20">
    <property type="entry name" value="Phosphorylase Kinase, domain 1"/>
    <property type="match status" value="1"/>
</dbReference>
<evidence type="ECO:0000256" key="11">
    <source>
        <dbReference type="PROSITE-ProRule" id="PRU10141"/>
    </source>
</evidence>
<feature type="compositionally biased region" description="Polar residues" evidence="12">
    <location>
        <begin position="1018"/>
        <end position="1033"/>
    </location>
</feature>
<evidence type="ECO:0000256" key="5">
    <source>
        <dbReference type="ARBA" id="ARBA00022741"/>
    </source>
</evidence>
<evidence type="ECO:0000313" key="14">
    <source>
        <dbReference type="EMBL" id="KAF7232550.1"/>
    </source>
</evidence>
<dbReference type="Proteomes" id="UP000822476">
    <property type="component" value="Unassembled WGS sequence"/>
</dbReference>
<comment type="caution">
    <text evidence="14">The sequence shown here is derived from an EMBL/GenBank/DDBJ whole genome shotgun (WGS) entry which is preliminary data.</text>
</comment>
<dbReference type="InterPro" id="IPR000719">
    <property type="entry name" value="Prot_kinase_dom"/>
</dbReference>
<dbReference type="PANTHER" id="PTHR24058">
    <property type="entry name" value="DUAL SPECIFICITY PROTEIN KINASE"/>
    <property type="match status" value="1"/>
</dbReference>
<name>A0A8S9YDB5_9TREM</name>
<feature type="region of interest" description="Disordered" evidence="12">
    <location>
        <begin position="1"/>
        <end position="25"/>
    </location>
</feature>
<dbReference type="CDD" id="cd14226">
    <property type="entry name" value="PKc_DYRK1"/>
    <property type="match status" value="1"/>
</dbReference>
<dbReference type="PROSITE" id="PS50011">
    <property type="entry name" value="PROTEIN_KINASE_DOM"/>
    <property type="match status" value="1"/>
</dbReference>
<dbReference type="GO" id="GO:0005524">
    <property type="term" value="F:ATP binding"/>
    <property type="evidence" value="ECO:0007669"/>
    <property type="project" value="UniProtKB-UniRule"/>
</dbReference>
<keyword evidence="6" id="KW-0418">Kinase</keyword>
<reference evidence="14" key="1">
    <citation type="submission" date="2019-07" db="EMBL/GenBank/DDBJ databases">
        <title>Annotation for the trematode Paragonimus miyazaki's.</title>
        <authorList>
            <person name="Choi Y.-J."/>
        </authorList>
    </citation>
    <scope>NUCLEOTIDE SEQUENCE</scope>
    <source>
        <strain evidence="14">Japan</strain>
    </source>
</reference>
<feature type="region of interest" description="Disordered" evidence="12">
    <location>
        <begin position="270"/>
        <end position="322"/>
    </location>
</feature>
<protein>
    <recommendedName>
        <fullName evidence="2">dual-specificity kinase</fullName>
        <ecNumber evidence="2">2.7.12.1</ecNumber>
    </recommendedName>
</protein>
<dbReference type="Gene3D" id="1.10.510.10">
    <property type="entry name" value="Transferase(Phosphotransferase) domain 1"/>
    <property type="match status" value="1"/>
</dbReference>
<dbReference type="PANTHER" id="PTHR24058:SF28">
    <property type="entry name" value="SERINE_THREONINE-PROTEIN KINASE MINIBRAIN"/>
    <property type="match status" value="1"/>
</dbReference>
<dbReference type="Pfam" id="PF00069">
    <property type="entry name" value="Pkinase"/>
    <property type="match status" value="1"/>
</dbReference>
<dbReference type="PROSITE" id="PS00107">
    <property type="entry name" value="PROTEIN_KINASE_ATP"/>
    <property type="match status" value="1"/>
</dbReference>
<comment type="similarity">
    <text evidence="1">Belongs to the protein kinase superfamily. CMGC Ser/Thr protein kinase family. MNB/DYRK subfamily.</text>
</comment>
<dbReference type="OrthoDB" id="9332038at2759"/>
<accession>A0A8S9YDB5</accession>
<evidence type="ECO:0000256" key="8">
    <source>
        <dbReference type="ARBA" id="ARBA00049003"/>
    </source>
</evidence>
<sequence>MHLCQPKDPLNSAQPPGPFCSRASDGGVGVYQESECVGVQNLQEPSHDSFLDFLTNADGRDLIEHISQGSVTGLDVLVSLGDQRRRADNKVDGTYGLKYVDHTSKNPETMASPDEDYEEDDDALLISELPNEQFAYSEHSGRGSGDYDIGHLNMPFVLGEPRLSGDTLPHFARHRPSPPPPLSRGQIPLSSTVLFHSMNADDPPDCSLQFLPFDNQHPQYSHGADKTEIMPTRDWFVNSVAVNPSVYERVANGTQPFVSTYQEMPLRETEPDIATSSTSLSSALSRAAPDDQASPPTKTSSSGSNESACTNPLTSPSLSTAGPLPIVTTPDWAATNVPVSVSQYRFDDLSLSSTYLPSVAVSSSVGLTTTLTVPEDSAISARQRLMGASAAAAALAAQTYAAQHSNEKFYLHGNLKNLEPAPHVGANTSGASNGGNFPRLLHYHHHLAIGDSVARYRDPSTIPLRKMSVNLILTYKNINEVYYRKKRLMREQQLTKRRYEKPTVSSDYCSRDQLAEQAFYPQDGTQFFETQCTPRLTQNVSGWDTQPCSVYSHKTLINQGVRDRLVGNIPSSVVHRGEYAVGALPDQRHMAHPHTVTNLSSGFHTQEPSPIPQSIFVGSEVNGIADQMASIDLSSGIYSTGTLDYRLNDHSVSVLSPDRCPSLQLQRPDELDARALGNPPVIRPIAHPNTSGSYHNTSVTHSSNESGQHSNFAHSSVLTLDEYPKHSSNSLIRLQQPYFVHSHPYFSSPPEDVPVAKLSHTLPSLTYANQDAIVPVSLNRTNAPACSSSTSTLLPNLIGASAIVVNSTAACYYNLAPPLDRDPSPVSFANAPTTSCALAPAGLPALDTNLHLPYASQLSAATYRSNGVPASMSTVPAPIYASGFLQRLNLSSQDPNAQLSSIDLFEQAIPGSRNNSPALPLFGVSGENTAVDLHHVLPPASVRSHVNLHHNQPRHHPTSALPSTGLGDTHTVDETSVFKGTTVTYVNQPMFPNSMVGGNSLMPVSDAKFAPPCALPVQTTKSGSGSTLPPQHQQIDRRHTDSNYDYIVRPGEMWLGRYLINSLIGKGSFGQVMKARNCVTNEDVAIKIIKNKRAFTNQAQVEIRLLREMNRYLEEAEESGERPPTGANYIVRLLTHFTFRGHLCLVFELLSYNLYDLLRNTNFRGVSLNLTRKFALQLCHALEFLSRPELQIIHCDLKPENILLVNPKRSTIKLVDFGSSCHVKEKVYQYIQSRFYRSPDVLLGLDYTMSIDMWSLGCILVELHTGEPLFAGQNEVGQMMKIIEVLGMPPRGLLEKSRRWHVFFERTIDRNYIPKVACQPPGSRRLSDILGVNTGGPRGRRAQEPGHSPEDYKIFMEFVLRMLAFDPDRRIRPTNALIHPFFRRGNSNAGHGVIASSGHTTAVTHLAVNNPCDVNPNMPAVLVYPSNRWHHSFSEKSNNTIGPVHFPNNNNNLRSLTHSGLGQLSRPLETLELLRQQQQQVLASTAALSQRPLPMLSGDVLINPFAPDSLSPLAQQHTHHQHHGMSTTHHPSSFHFNSTGAHQFPSSRIHPAHILNSLHPFQVLHQSNSSGPTSLHHPAYYLEAAGVDSFTQHQPQQQPVQLAWVASLGDQQPVSSGCMASPDSLNVVSHSAAATAVWR</sequence>
<feature type="region of interest" description="Disordered" evidence="12">
    <location>
        <begin position="687"/>
        <end position="710"/>
    </location>
</feature>
<evidence type="ECO:0000256" key="10">
    <source>
        <dbReference type="ARBA" id="ARBA00051680"/>
    </source>
</evidence>
<feature type="compositionally biased region" description="Polar residues" evidence="12">
    <location>
        <begin position="294"/>
        <end position="320"/>
    </location>
</feature>
<comment type="catalytic activity">
    <reaction evidence="8">
        <text>L-seryl-[protein] + ATP = O-phospho-L-seryl-[protein] + ADP + H(+)</text>
        <dbReference type="Rhea" id="RHEA:17989"/>
        <dbReference type="Rhea" id="RHEA-COMP:9863"/>
        <dbReference type="Rhea" id="RHEA-COMP:11604"/>
        <dbReference type="ChEBI" id="CHEBI:15378"/>
        <dbReference type="ChEBI" id="CHEBI:29999"/>
        <dbReference type="ChEBI" id="CHEBI:30616"/>
        <dbReference type="ChEBI" id="CHEBI:83421"/>
        <dbReference type="ChEBI" id="CHEBI:456216"/>
        <dbReference type="EC" id="2.7.12.1"/>
    </reaction>
</comment>
<dbReference type="EC" id="2.7.12.1" evidence="2"/>
<evidence type="ECO:0000256" key="12">
    <source>
        <dbReference type="SAM" id="MobiDB-lite"/>
    </source>
</evidence>
<dbReference type="GO" id="GO:0004674">
    <property type="term" value="F:protein serine/threonine kinase activity"/>
    <property type="evidence" value="ECO:0007669"/>
    <property type="project" value="UniProtKB-KW"/>
</dbReference>
<dbReference type="PROSITE" id="PS00108">
    <property type="entry name" value="PROTEIN_KINASE_ST"/>
    <property type="match status" value="1"/>
</dbReference>
<dbReference type="InterPro" id="IPR050494">
    <property type="entry name" value="Ser_Thr_dual-spec_kinase"/>
</dbReference>
<feature type="region of interest" description="Disordered" evidence="12">
    <location>
        <begin position="1511"/>
        <end position="1542"/>
    </location>
</feature>
<evidence type="ECO:0000256" key="2">
    <source>
        <dbReference type="ARBA" id="ARBA00013203"/>
    </source>
</evidence>
<dbReference type="GO" id="GO:0004712">
    <property type="term" value="F:protein serine/threonine/tyrosine kinase activity"/>
    <property type="evidence" value="ECO:0007669"/>
    <property type="project" value="UniProtKB-EC"/>
</dbReference>
<keyword evidence="4" id="KW-0808">Transferase</keyword>